<dbReference type="EMBL" id="PKUS01000050">
    <property type="protein sequence ID" value="PLW66742.1"/>
    <property type="molecule type" value="Genomic_DNA"/>
</dbReference>
<dbReference type="AlphaFoldDB" id="A0A2N5WWY0"/>
<dbReference type="Proteomes" id="UP000235005">
    <property type="component" value="Unassembled WGS sequence"/>
</dbReference>
<reference evidence="2 3" key="1">
    <citation type="submission" date="2018-01" db="EMBL/GenBank/DDBJ databases">
        <title>The draft genome sequence of Halioglobus lutimaris HF004.</title>
        <authorList>
            <person name="Du Z.-J."/>
            <person name="Shi M.-J."/>
        </authorList>
    </citation>
    <scope>NUCLEOTIDE SEQUENCE [LARGE SCALE GENOMIC DNA]</scope>
    <source>
        <strain evidence="2 3">HF004</strain>
    </source>
</reference>
<organism evidence="2 3">
    <name type="scientific">Pseudohalioglobus lutimaris</name>
    <dbReference type="NCBI Taxonomy" id="1737061"/>
    <lineage>
        <taxon>Bacteria</taxon>
        <taxon>Pseudomonadati</taxon>
        <taxon>Pseudomonadota</taxon>
        <taxon>Gammaproteobacteria</taxon>
        <taxon>Cellvibrionales</taxon>
        <taxon>Halieaceae</taxon>
        <taxon>Pseudohalioglobus</taxon>
    </lineage>
</organism>
<dbReference type="OrthoDB" id="7061897at2"/>
<evidence type="ECO:0000313" key="3">
    <source>
        <dbReference type="Proteomes" id="UP000235005"/>
    </source>
</evidence>
<evidence type="ECO:0000256" key="1">
    <source>
        <dbReference type="SAM" id="MobiDB-lite"/>
    </source>
</evidence>
<comment type="caution">
    <text evidence="2">The sequence shown here is derived from an EMBL/GenBank/DDBJ whole genome shotgun (WGS) entry which is preliminary data.</text>
</comment>
<feature type="region of interest" description="Disordered" evidence="1">
    <location>
        <begin position="48"/>
        <end position="81"/>
    </location>
</feature>
<protein>
    <submittedName>
        <fullName evidence="2">Uncharacterized protein</fullName>
    </submittedName>
</protein>
<keyword evidence="3" id="KW-1185">Reference proteome</keyword>
<gene>
    <name evidence="2" type="ORF">C0039_20270</name>
</gene>
<evidence type="ECO:0000313" key="2">
    <source>
        <dbReference type="EMBL" id="PLW66742.1"/>
    </source>
</evidence>
<name>A0A2N5WWY0_9GAMM</name>
<sequence length="229" mass="24587">MLAMNEPKRLSYLRAMGIDSYVSRTQLPGAAPTRRLALVCTSETGAATAEQVNKSAPPQRPPLRPRVDTQAESIAKSPVRPAPSRAGSAAVKFNLVAVFVGGVAWLESLEGLPLASEQIRLIHAMARAIKGEVAAPKVAQFDWPMHSSRQLDQGADAARAALAAFLLRHIEEQHCRAVVMLGEAGAGFVDTGQLGAITHVHTCSTIEMLEKPACKRQVWSDLQPLTLRA</sequence>
<proteinExistence type="predicted"/>
<accession>A0A2N5WWY0</accession>